<dbReference type="AlphaFoldDB" id="C5EZQ4"/>
<sequence length="70" mass="8017">MVLASSWIRIRINPNLPSSVDLSNNESTLHINIDKILRNSSIKHYAHQTITFSNLTLGKDVQKIKKFNEI</sequence>
<dbReference type="EMBL" id="DS990443">
    <property type="protein sequence ID" value="EEQ63498.1"/>
    <property type="molecule type" value="Genomic_DNA"/>
</dbReference>
<evidence type="ECO:0000313" key="1">
    <source>
        <dbReference type="EMBL" id="EEQ63498.1"/>
    </source>
</evidence>
<dbReference type="HOGENOM" id="CLU_2752270_0_0_7"/>
<proteinExistence type="predicted"/>
<reference evidence="2" key="1">
    <citation type="journal article" date="2014" name="Genome Announc.">
        <title>Draft genome sequences of six enterohepatic helicobacter species isolated from humans and one from rhesus macaques.</title>
        <authorList>
            <person name="Shen Z."/>
            <person name="Sheh A."/>
            <person name="Young S.K."/>
            <person name="Abouelliel A."/>
            <person name="Ward D.V."/>
            <person name="Earl A.M."/>
            <person name="Fox J.G."/>
        </authorList>
    </citation>
    <scope>NUCLEOTIDE SEQUENCE [LARGE SCALE GENOMIC DNA]</scope>
    <source>
        <strain evidence="2">MIT 98-5489</strain>
    </source>
</reference>
<accession>C5EZQ4</accession>
<dbReference type="Proteomes" id="UP000003953">
    <property type="component" value="Unassembled WGS sequence"/>
</dbReference>
<keyword evidence="2" id="KW-1185">Reference proteome</keyword>
<gene>
    <name evidence="1" type="ORF">HPMG_00955</name>
</gene>
<protein>
    <submittedName>
        <fullName evidence="1">Uncharacterized protein</fullName>
    </submittedName>
</protein>
<name>C5EZQ4_9HELI</name>
<evidence type="ECO:0000313" key="2">
    <source>
        <dbReference type="Proteomes" id="UP000003953"/>
    </source>
</evidence>
<organism evidence="1 2">
    <name type="scientific">Helicobacter pullorum MIT 98-5489</name>
    <dbReference type="NCBI Taxonomy" id="537972"/>
    <lineage>
        <taxon>Bacteria</taxon>
        <taxon>Pseudomonadati</taxon>
        <taxon>Campylobacterota</taxon>
        <taxon>Epsilonproteobacteria</taxon>
        <taxon>Campylobacterales</taxon>
        <taxon>Helicobacteraceae</taxon>
        <taxon>Helicobacter</taxon>
    </lineage>
</organism>